<evidence type="ECO:0000313" key="4">
    <source>
        <dbReference type="EMBL" id="SFI22297.1"/>
    </source>
</evidence>
<organism evidence="4 5">
    <name type="scientific">Modicisalibacter xianhensis</name>
    <dbReference type="NCBI Taxonomy" id="442341"/>
    <lineage>
        <taxon>Bacteria</taxon>
        <taxon>Pseudomonadati</taxon>
        <taxon>Pseudomonadota</taxon>
        <taxon>Gammaproteobacteria</taxon>
        <taxon>Oceanospirillales</taxon>
        <taxon>Halomonadaceae</taxon>
        <taxon>Modicisalibacter</taxon>
    </lineage>
</organism>
<comment type="similarity">
    <text evidence="1">Belongs to the short-chain dehydrogenases/reductases (SDR) family.</text>
</comment>
<dbReference type="Pfam" id="PF13561">
    <property type="entry name" value="adh_short_C2"/>
    <property type="match status" value="1"/>
</dbReference>
<dbReference type="PRINTS" id="PR00081">
    <property type="entry name" value="GDHRDH"/>
</dbReference>
<dbReference type="STRING" id="442341.SAMN04487959_13112"/>
<dbReference type="InterPro" id="IPR020904">
    <property type="entry name" value="Sc_DH/Rdtase_CS"/>
</dbReference>
<dbReference type="RefSeq" id="WP_092850598.1">
    <property type="nucleotide sequence ID" value="NZ_FOPY01000031.1"/>
</dbReference>
<dbReference type="InterPro" id="IPR051122">
    <property type="entry name" value="SDR_DHRS6-like"/>
</dbReference>
<dbReference type="FunFam" id="3.40.50.720:FF:000084">
    <property type="entry name" value="Short-chain dehydrogenase reductase"/>
    <property type="match status" value="1"/>
</dbReference>
<proteinExistence type="inferred from homology"/>
<dbReference type="InterPro" id="IPR002347">
    <property type="entry name" value="SDR_fam"/>
</dbReference>
<name>A0A1I3GFU2_9GAMM</name>
<protein>
    <submittedName>
        <fullName evidence="4">2-keto-3-deoxy-L-fuconate dehydrogenase</fullName>
    </submittedName>
</protein>
<keyword evidence="5" id="KW-1185">Reference proteome</keyword>
<dbReference type="Gene3D" id="3.40.50.720">
    <property type="entry name" value="NAD(P)-binding Rossmann-like Domain"/>
    <property type="match status" value="1"/>
</dbReference>
<dbReference type="InterPro" id="IPR036291">
    <property type="entry name" value="NAD(P)-bd_dom_sf"/>
</dbReference>
<dbReference type="PRINTS" id="PR00080">
    <property type="entry name" value="SDRFAMILY"/>
</dbReference>
<dbReference type="PANTHER" id="PTHR43477">
    <property type="entry name" value="DIHYDROANTICAPSIN 7-DEHYDROGENASE"/>
    <property type="match status" value="1"/>
</dbReference>
<evidence type="ECO:0000256" key="1">
    <source>
        <dbReference type="ARBA" id="ARBA00006484"/>
    </source>
</evidence>
<keyword evidence="3" id="KW-0520">NAD</keyword>
<dbReference type="Proteomes" id="UP000199040">
    <property type="component" value="Unassembled WGS sequence"/>
</dbReference>
<sequence>MRLNNKTALITAAGQGIGRATVERFVAEGARVIATDIDPRLLENLAGSGCDTAPLDVTDRRAIERLAGEVDDLDILFNCAGMVPGGTILDCDRESWERSHALNVTSMFDMIQVFLPGMLQRGGGSIINMSSLASSIKGVPNRFAYGTTKAAVVGLTKSVAADFMTRGIRCNAICPGTVESPSLHERIEAQARQQGRAKETVYQEFIDRQPMGRLGRPDEIAALAAFLASDESAFITGTCQLIDGGWAN</sequence>
<dbReference type="GO" id="GO:0016491">
    <property type="term" value="F:oxidoreductase activity"/>
    <property type="evidence" value="ECO:0007669"/>
    <property type="project" value="UniProtKB-KW"/>
</dbReference>
<evidence type="ECO:0000256" key="3">
    <source>
        <dbReference type="ARBA" id="ARBA00023027"/>
    </source>
</evidence>
<gene>
    <name evidence="4" type="ORF">SAMN04487959_13112</name>
</gene>
<keyword evidence="2" id="KW-0560">Oxidoreductase</keyword>
<dbReference type="PANTHER" id="PTHR43477:SF4">
    <property type="entry name" value="DEHYDROGENASE_REDUCTASE SDR FAMILY MEMBER 6"/>
    <property type="match status" value="1"/>
</dbReference>
<evidence type="ECO:0000313" key="5">
    <source>
        <dbReference type="Proteomes" id="UP000199040"/>
    </source>
</evidence>
<dbReference type="SUPFAM" id="SSF51735">
    <property type="entry name" value="NAD(P)-binding Rossmann-fold domains"/>
    <property type="match status" value="1"/>
</dbReference>
<accession>A0A1I3GFU2</accession>
<dbReference type="PROSITE" id="PS00061">
    <property type="entry name" value="ADH_SHORT"/>
    <property type="match status" value="1"/>
</dbReference>
<evidence type="ECO:0000256" key="2">
    <source>
        <dbReference type="ARBA" id="ARBA00023002"/>
    </source>
</evidence>
<reference evidence="4 5" key="1">
    <citation type="submission" date="2016-10" db="EMBL/GenBank/DDBJ databases">
        <authorList>
            <person name="de Groot N.N."/>
        </authorList>
    </citation>
    <scope>NUCLEOTIDE SEQUENCE [LARGE SCALE GENOMIC DNA]</scope>
    <source>
        <strain evidence="4 5">CGMCC 1.6848</strain>
    </source>
</reference>
<dbReference type="AlphaFoldDB" id="A0A1I3GFU2"/>
<dbReference type="EMBL" id="FOPY01000031">
    <property type="protein sequence ID" value="SFI22297.1"/>
    <property type="molecule type" value="Genomic_DNA"/>
</dbReference>